<organism evidence="1 2">
    <name type="scientific">Phnomibacter ginsenosidimutans</name>
    <dbReference type="NCBI Taxonomy" id="2676868"/>
    <lineage>
        <taxon>Bacteria</taxon>
        <taxon>Pseudomonadati</taxon>
        <taxon>Bacteroidota</taxon>
        <taxon>Chitinophagia</taxon>
        <taxon>Chitinophagales</taxon>
        <taxon>Chitinophagaceae</taxon>
        <taxon>Phnomibacter</taxon>
    </lineage>
</organism>
<sequence length="99" mass="10993">MRRKIISVLLLLVFSATVLPISQIGELLASNTLNEEVHQQAPQLLEEKCKEPLYASHSFLHPADHFNWICIARLSSSALLKEMVPKGPAEDIVIPPPKA</sequence>
<keyword evidence="2" id="KW-1185">Reference proteome</keyword>
<dbReference type="KEGG" id="fls:GLV81_01815"/>
<evidence type="ECO:0000313" key="1">
    <source>
        <dbReference type="EMBL" id="QGW27007.1"/>
    </source>
</evidence>
<reference evidence="1 2" key="1">
    <citation type="submission" date="2019-11" db="EMBL/GenBank/DDBJ databases">
        <authorList>
            <person name="Im W.T."/>
        </authorList>
    </citation>
    <scope>NUCLEOTIDE SEQUENCE [LARGE SCALE GENOMIC DNA]</scope>
    <source>
        <strain evidence="1 2">SB-02</strain>
    </source>
</reference>
<dbReference type="Proteomes" id="UP000426027">
    <property type="component" value="Chromosome"/>
</dbReference>
<name>A0A6I6G4K8_9BACT</name>
<protein>
    <submittedName>
        <fullName evidence="1">Uncharacterized protein</fullName>
    </submittedName>
</protein>
<proteinExistence type="predicted"/>
<accession>A0A6I6G4K8</accession>
<dbReference type="AlphaFoldDB" id="A0A6I6G4K8"/>
<gene>
    <name evidence="1" type="ORF">GLV81_01815</name>
</gene>
<dbReference type="EMBL" id="CP046566">
    <property type="protein sequence ID" value="QGW27007.1"/>
    <property type="molecule type" value="Genomic_DNA"/>
</dbReference>
<dbReference type="RefSeq" id="WP_157476322.1">
    <property type="nucleotide sequence ID" value="NZ_CP046566.1"/>
</dbReference>
<evidence type="ECO:0000313" key="2">
    <source>
        <dbReference type="Proteomes" id="UP000426027"/>
    </source>
</evidence>